<name>A0A645D1Z3_9ZZZZ</name>
<comment type="caution">
    <text evidence="1">The sequence shown here is derived from an EMBL/GenBank/DDBJ whole genome shotgun (WGS) entry which is preliminary data.</text>
</comment>
<protein>
    <submittedName>
        <fullName evidence="1">Uncharacterized protein</fullName>
    </submittedName>
</protein>
<evidence type="ECO:0000313" key="1">
    <source>
        <dbReference type="EMBL" id="MPM83195.1"/>
    </source>
</evidence>
<dbReference type="AlphaFoldDB" id="A0A645D1Z3"/>
<proteinExistence type="predicted"/>
<gene>
    <name evidence="1" type="ORF">SDC9_130258</name>
</gene>
<dbReference type="EMBL" id="VSSQ01032055">
    <property type="protein sequence ID" value="MPM83195.1"/>
    <property type="molecule type" value="Genomic_DNA"/>
</dbReference>
<organism evidence="1">
    <name type="scientific">bioreactor metagenome</name>
    <dbReference type="NCBI Taxonomy" id="1076179"/>
    <lineage>
        <taxon>unclassified sequences</taxon>
        <taxon>metagenomes</taxon>
        <taxon>ecological metagenomes</taxon>
    </lineage>
</organism>
<reference evidence="1" key="1">
    <citation type="submission" date="2019-08" db="EMBL/GenBank/DDBJ databases">
        <authorList>
            <person name="Kucharzyk K."/>
            <person name="Murdoch R.W."/>
            <person name="Higgins S."/>
            <person name="Loffler F."/>
        </authorList>
    </citation>
    <scope>NUCLEOTIDE SEQUENCE</scope>
</reference>
<sequence>MARATANITLIVAAIFTAAGISQGVTAGQSVFSGIQIEAIPIALPISQHTTLNIYSYSANFINDLHKGVQVDLSIIINTDSQELFHGFNGKARAAARKIIDLTFCISGVDLIVAKTFGNVHPEIAANGHGADGLGERINCDQHHGIGQFLVKIAIGSLSRVVQTQQQDVDPAFSVPGFCSGGVCL</sequence>
<accession>A0A645D1Z3</accession>